<dbReference type="AlphaFoldDB" id="X6MSV2"/>
<keyword evidence="2" id="KW-1185">Reference proteome</keyword>
<accession>X6MSV2</accession>
<proteinExistence type="predicted"/>
<gene>
    <name evidence="1" type="ORF">RFI_20812</name>
</gene>
<protein>
    <submittedName>
        <fullName evidence="1">Uncharacterized protein</fullName>
    </submittedName>
</protein>
<feature type="non-terminal residue" evidence="1">
    <location>
        <position position="1"/>
    </location>
</feature>
<organism evidence="1 2">
    <name type="scientific">Reticulomyxa filosa</name>
    <dbReference type="NCBI Taxonomy" id="46433"/>
    <lineage>
        <taxon>Eukaryota</taxon>
        <taxon>Sar</taxon>
        <taxon>Rhizaria</taxon>
        <taxon>Retaria</taxon>
        <taxon>Foraminifera</taxon>
        <taxon>Monothalamids</taxon>
        <taxon>Reticulomyxidae</taxon>
        <taxon>Reticulomyxa</taxon>
    </lineage>
</organism>
<name>X6MSV2_RETFI</name>
<sequence length="143" mass="16288">LEREDVDAGPKEPQKVENVVAFVNQLNMDELLAQQLTGENLPLVDASYLPPETTNTSVDKEYSIVMESAANSNSNENAETEQDKDTDLILAMQLEIKETNQILNTMTNEIMLTMAMMTMRMRLLLLMKMQMAKNKEPIEYQDK</sequence>
<reference evidence="1 2" key="1">
    <citation type="journal article" date="2013" name="Curr. Biol.">
        <title>The Genome of the Foraminiferan Reticulomyxa filosa.</title>
        <authorList>
            <person name="Glockner G."/>
            <person name="Hulsmann N."/>
            <person name="Schleicher M."/>
            <person name="Noegel A.A."/>
            <person name="Eichinger L."/>
            <person name="Gallinger C."/>
            <person name="Pawlowski J."/>
            <person name="Sierra R."/>
            <person name="Euteneuer U."/>
            <person name="Pillet L."/>
            <person name="Moustafa A."/>
            <person name="Platzer M."/>
            <person name="Groth M."/>
            <person name="Szafranski K."/>
            <person name="Schliwa M."/>
        </authorList>
    </citation>
    <scope>NUCLEOTIDE SEQUENCE [LARGE SCALE GENOMIC DNA]</scope>
</reference>
<dbReference type="EMBL" id="ASPP01018151">
    <property type="protein sequence ID" value="ETO16527.1"/>
    <property type="molecule type" value="Genomic_DNA"/>
</dbReference>
<dbReference type="Proteomes" id="UP000023152">
    <property type="component" value="Unassembled WGS sequence"/>
</dbReference>
<comment type="caution">
    <text evidence="1">The sequence shown here is derived from an EMBL/GenBank/DDBJ whole genome shotgun (WGS) entry which is preliminary data.</text>
</comment>
<evidence type="ECO:0000313" key="2">
    <source>
        <dbReference type="Proteomes" id="UP000023152"/>
    </source>
</evidence>
<evidence type="ECO:0000313" key="1">
    <source>
        <dbReference type="EMBL" id="ETO16527.1"/>
    </source>
</evidence>